<evidence type="ECO:0000313" key="3">
    <source>
        <dbReference type="Proteomes" id="UP000225954"/>
    </source>
</evidence>
<evidence type="ECO:0000313" key="2">
    <source>
        <dbReference type="EMBL" id="ALH46224.1"/>
    </source>
</evidence>
<organism evidence="2 3">
    <name type="scientific">Pseudomonas phage POR1</name>
    <dbReference type="NCBI Taxonomy" id="1718594"/>
    <lineage>
        <taxon>Viruses</taxon>
        <taxon>Duplodnaviria</taxon>
        <taxon>Heunggongvirae</taxon>
        <taxon>Uroviricota</taxon>
        <taxon>Caudoviricetes</taxon>
        <taxon>Porunavirus</taxon>
        <taxon>Porunavirus POR1</taxon>
    </lineage>
</organism>
<reference evidence="2 3" key="1">
    <citation type="journal article" date="2016" name="Genome Announc.">
        <title>Genome Sequences of Pseudomonas oryzihabitans Phage POR1 and Pseudomonas aeruginosa Phage PAE1.</title>
        <authorList>
            <person name="Dyson Z.A."/>
            <person name="Seviour R.J."/>
            <person name="Tucci J."/>
            <person name="Petrovski S."/>
        </authorList>
    </citation>
    <scope>NUCLEOTIDE SEQUENCE [LARGE SCALE GENOMIC DNA]</scope>
</reference>
<gene>
    <name evidence="2" type="ORF">POR1_19</name>
</gene>
<keyword evidence="3" id="KW-1185">Reference proteome</keyword>
<evidence type="ECO:0000259" key="1">
    <source>
        <dbReference type="Pfam" id="PF18352"/>
    </source>
</evidence>
<dbReference type="Pfam" id="PF18352">
    <property type="entry name" value="Gp138_N"/>
    <property type="match status" value="1"/>
</dbReference>
<dbReference type="InterPro" id="IPR037026">
    <property type="entry name" value="Vgr_OB-fold_dom_sf"/>
</dbReference>
<protein>
    <submittedName>
        <fullName evidence="2">Putative baseplate component protein</fullName>
    </submittedName>
</protein>
<name>A0A0N9SJF0_9CAUD</name>
<dbReference type="Gene3D" id="2.40.50.230">
    <property type="entry name" value="Gp5 N-terminal domain"/>
    <property type="match status" value="1"/>
</dbReference>
<accession>A0A0N9SJF0</accession>
<feature type="domain" description="Phage protein Gp138 N-terminal" evidence="1">
    <location>
        <begin position="24"/>
        <end position="122"/>
    </location>
</feature>
<dbReference type="InterPro" id="IPR041599">
    <property type="entry name" value="Gp138_N"/>
</dbReference>
<dbReference type="EMBL" id="KT716399">
    <property type="protein sequence ID" value="ALH46224.1"/>
    <property type="molecule type" value="Genomic_DNA"/>
</dbReference>
<dbReference type="Proteomes" id="UP000225954">
    <property type="component" value="Segment"/>
</dbReference>
<proteinExistence type="predicted"/>
<sequence>MNSEDEQSLLNAMRGVLAEANTLLPGRVIDYNPETRTADIQIEINKVTADERVINAPILYDVPVRWPSAKSCAAIISFPLAKGDTGDLKFAQRSIDEWIESGIVTPEGTRTHDLNDAVFYPGTAPQSEHVPAEADCMLVKCGLSVLRMYPDGRGAFEFPAGWTMDTTTAVINASESVTLATPKVSVPTGDLEVTKGKLINQGREFMQHKHMEQGDGAPTSPPL</sequence>